<organism evidence="1 2">
    <name type="scientific">Gossypium arboreum</name>
    <name type="common">Tree cotton</name>
    <name type="synonym">Gossypium nanking</name>
    <dbReference type="NCBI Taxonomy" id="29729"/>
    <lineage>
        <taxon>Eukaryota</taxon>
        <taxon>Viridiplantae</taxon>
        <taxon>Streptophyta</taxon>
        <taxon>Embryophyta</taxon>
        <taxon>Tracheophyta</taxon>
        <taxon>Spermatophyta</taxon>
        <taxon>Magnoliopsida</taxon>
        <taxon>eudicotyledons</taxon>
        <taxon>Gunneridae</taxon>
        <taxon>Pentapetalae</taxon>
        <taxon>rosids</taxon>
        <taxon>malvids</taxon>
        <taxon>Malvales</taxon>
        <taxon>Malvaceae</taxon>
        <taxon>Malvoideae</taxon>
        <taxon>Gossypium</taxon>
    </lineage>
</organism>
<accession>A0A0B0PL39</accession>
<dbReference type="AlphaFoldDB" id="A0A0B0PL39"/>
<protein>
    <submittedName>
        <fullName evidence="1">Uncharacterized protein</fullName>
    </submittedName>
</protein>
<dbReference type="Proteomes" id="UP000032142">
    <property type="component" value="Unassembled WGS sequence"/>
</dbReference>
<reference evidence="2" key="1">
    <citation type="submission" date="2014-09" db="EMBL/GenBank/DDBJ databases">
        <authorList>
            <person name="Mudge J."/>
            <person name="Ramaraj T."/>
            <person name="Lindquist I.E."/>
            <person name="Bharti A.K."/>
            <person name="Sundararajan A."/>
            <person name="Cameron C.T."/>
            <person name="Woodward J.E."/>
            <person name="May G.D."/>
            <person name="Brubaker C."/>
            <person name="Broadhvest J."/>
            <person name="Wilkins T.A."/>
        </authorList>
    </citation>
    <scope>NUCLEOTIDE SEQUENCE</scope>
    <source>
        <strain evidence="2">cv. AKA8401</strain>
    </source>
</reference>
<gene>
    <name evidence="1" type="ORF">F383_32537</name>
</gene>
<name>A0A0B0PL39_GOSAR</name>
<sequence length="24" mass="3076">MTSFQEKLEIEKLIEQWIQGRRRR</sequence>
<keyword evidence="2" id="KW-1185">Reference proteome</keyword>
<dbReference type="EMBL" id="KN433449">
    <property type="protein sequence ID" value="KHG25705.1"/>
    <property type="molecule type" value="Genomic_DNA"/>
</dbReference>
<proteinExistence type="predicted"/>
<evidence type="ECO:0000313" key="2">
    <source>
        <dbReference type="Proteomes" id="UP000032142"/>
    </source>
</evidence>
<evidence type="ECO:0000313" key="1">
    <source>
        <dbReference type="EMBL" id="KHG25705.1"/>
    </source>
</evidence>